<dbReference type="SUPFAM" id="SSF52833">
    <property type="entry name" value="Thioredoxin-like"/>
    <property type="match status" value="1"/>
</dbReference>
<organism evidence="2">
    <name type="scientific">Ganoderma boninense</name>
    <dbReference type="NCBI Taxonomy" id="34458"/>
    <lineage>
        <taxon>Eukaryota</taxon>
        <taxon>Fungi</taxon>
        <taxon>Dikarya</taxon>
        <taxon>Basidiomycota</taxon>
        <taxon>Agaricomycotina</taxon>
        <taxon>Agaricomycetes</taxon>
        <taxon>Polyporales</taxon>
        <taxon>Polyporaceae</taxon>
        <taxon>Ganoderma</taxon>
    </lineage>
</organism>
<evidence type="ECO:0000313" key="2">
    <source>
        <dbReference type="EMBL" id="VWO99216.1"/>
    </source>
</evidence>
<dbReference type="EMBL" id="LR727481">
    <property type="protein sequence ID" value="VWO99216.1"/>
    <property type="molecule type" value="Genomic_DNA"/>
</dbReference>
<dbReference type="PANTHER" id="PTHR43968">
    <property type="match status" value="1"/>
</dbReference>
<dbReference type="InterPro" id="IPR050983">
    <property type="entry name" value="GST_Omega/HSP26"/>
</dbReference>
<dbReference type="InterPro" id="IPR004045">
    <property type="entry name" value="Glutathione_S-Trfase_N"/>
</dbReference>
<proteinExistence type="predicted"/>
<dbReference type="SFLD" id="SFLDG00358">
    <property type="entry name" value="Main_(cytGST)"/>
    <property type="match status" value="1"/>
</dbReference>
<dbReference type="InterPro" id="IPR036249">
    <property type="entry name" value="Thioredoxin-like_sf"/>
</dbReference>
<name>A0A5K1K0F2_9APHY</name>
<evidence type="ECO:0000259" key="1">
    <source>
        <dbReference type="PROSITE" id="PS50404"/>
    </source>
</evidence>
<dbReference type="GO" id="GO:0005737">
    <property type="term" value="C:cytoplasm"/>
    <property type="evidence" value="ECO:0007669"/>
    <property type="project" value="TreeGrafter"/>
</dbReference>
<dbReference type="PANTHER" id="PTHR43968:SF6">
    <property type="entry name" value="GLUTATHIONE S-TRANSFERASE OMEGA"/>
    <property type="match status" value="1"/>
</dbReference>
<dbReference type="Pfam" id="PF13409">
    <property type="entry name" value="GST_N_2"/>
    <property type="match status" value="1"/>
</dbReference>
<sequence length="241" mass="27125">MSDKRITVYSAVVSPYAHRVILALEEANIPYDMIELDLADKPAWFKEKVYPTLAEVPYLVYGGPKLQPGDSPCPDVPQLAESLVILEFLADAFPSAKLFPADPFQRAKARLFYRAVEEKYRPAFAGFFFKQAPKEVLYDAIEHMQGLLPPTGGFAVGEWSIADAAFLPIYLRTLSILELDHAISQFAPGTAAEVLATLREAPRFARIRKYLEENMARPSVQKTWNMVRVSAKEQLLVISRF</sequence>
<dbReference type="Gene3D" id="3.40.30.10">
    <property type="entry name" value="Glutaredoxin"/>
    <property type="match status" value="1"/>
</dbReference>
<reference evidence="2" key="1">
    <citation type="submission" date="2019-10" db="EMBL/GenBank/DDBJ databases">
        <authorList>
            <person name="Nor Muhammad N."/>
        </authorList>
    </citation>
    <scope>NUCLEOTIDE SEQUENCE</scope>
</reference>
<dbReference type="Gene3D" id="1.20.1050.10">
    <property type="match status" value="1"/>
</dbReference>
<dbReference type="SFLD" id="SFLDS00019">
    <property type="entry name" value="Glutathione_Transferase_(cytos"/>
    <property type="match status" value="1"/>
</dbReference>
<protein>
    <submittedName>
        <fullName evidence="2">N/A</fullName>
    </submittedName>
</protein>
<accession>A0A5K1K0F2</accession>
<gene>
    <name evidence="2" type="primary">I1RWP1</name>
</gene>
<feature type="domain" description="GST N-terminal" evidence="1">
    <location>
        <begin position="4"/>
        <end position="97"/>
    </location>
</feature>
<dbReference type="InterPro" id="IPR040079">
    <property type="entry name" value="Glutathione_S-Trfase"/>
</dbReference>
<dbReference type="SUPFAM" id="SSF47616">
    <property type="entry name" value="GST C-terminal domain-like"/>
    <property type="match status" value="1"/>
</dbReference>
<dbReference type="InterPro" id="IPR036282">
    <property type="entry name" value="Glutathione-S-Trfase_C_sf"/>
</dbReference>
<dbReference type="AlphaFoldDB" id="A0A5K1K0F2"/>
<dbReference type="CDD" id="cd00570">
    <property type="entry name" value="GST_N_family"/>
    <property type="match status" value="1"/>
</dbReference>
<dbReference type="PROSITE" id="PS50404">
    <property type="entry name" value="GST_NTER"/>
    <property type="match status" value="1"/>
</dbReference>